<sequence>MVCPGDDRGSDCLRRKLVVPHSVGLWRGISWCGPPRSDSRRRGLGQRHGLPGQWNSCENGPRAHTCLRDADRGALQRRRDDCSIADGSSWSGNCRLGCVRGHAGSRGSIPAGTRKKIGRGIRMTQQVDVASVALPVAVATPLAYALVDRIAAEHSVRVLAIKGPLLEKMGLRSQKISSDADILVEPSRMSEFCTILASYGWKDRDVRFAPSILDPHSRTLIHEEWPSDIDVHSYFPGFFGKAGEVFDLLWETRTQGELANVPVLTASRVANGVIALLHVLRNSSTAEDDAQYAELIAGLKQDMDPVQLQSLGRLADVGRIRRVLEKELRELGVDGPFDDLTAGELARWEINRTSAQATTGGWLYAIRMAEWRSKIRLFVRAVYPSNEELRKDPGMAEADRFGLIRSRVKRLARGIRTLPSASASLFKIRGD</sequence>
<dbReference type="Proteomes" id="UP000316500">
    <property type="component" value="Unassembled WGS sequence"/>
</dbReference>
<keyword evidence="1" id="KW-0808">Transferase</keyword>
<dbReference type="AlphaFoldDB" id="A0A558GZS1"/>
<dbReference type="GO" id="GO:0016740">
    <property type="term" value="F:transferase activity"/>
    <property type="evidence" value="ECO:0007669"/>
    <property type="project" value="UniProtKB-KW"/>
</dbReference>
<name>A0A558GZS1_PAENT</name>
<organism evidence="1 2">
    <name type="scientific">Paenarthrobacter nitroguajacolicus</name>
    <name type="common">Arthrobacter nitroguajacolicus</name>
    <dbReference type="NCBI Taxonomy" id="211146"/>
    <lineage>
        <taxon>Bacteria</taxon>
        <taxon>Bacillati</taxon>
        <taxon>Actinomycetota</taxon>
        <taxon>Actinomycetes</taxon>
        <taxon>Micrococcales</taxon>
        <taxon>Micrococcaceae</taxon>
        <taxon>Paenarthrobacter</taxon>
    </lineage>
</organism>
<proteinExistence type="predicted"/>
<gene>
    <name evidence="1" type="ORF">FQP90_12120</name>
</gene>
<evidence type="ECO:0000313" key="2">
    <source>
        <dbReference type="Proteomes" id="UP000316500"/>
    </source>
</evidence>
<accession>A0A558GZS1</accession>
<evidence type="ECO:0000313" key="1">
    <source>
        <dbReference type="EMBL" id="TVU62380.1"/>
    </source>
</evidence>
<protein>
    <submittedName>
        <fullName evidence="1">Nucleotidyltransferase family protein</fullName>
    </submittedName>
</protein>
<comment type="caution">
    <text evidence="1">The sequence shown here is derived from an EMBL/GenBank/DDBJ whole genome shotgun (WGS) entry which is preliminary data.</text>
</comment>
<dbReference type="EMBL" id="VNFK01000008">
    <property type="protein sequence ID" value="TVU62380.1"/>
    <property type="molecule type" value="Genomic_DNA"/>
</dbReference>
<reference evidence="1 2" key="1">
    <citation type="submission" date="2019-07" db="EMBL/GenBank/DDBJ databases">
        <title>Diversity of Bacteria from Kongsfjorden, Arctic.</title>
        <authorList>
            <person name="Yu Y."/>
        </authorList>
    </citation>
    <scope>NUCLEOTIDE SEQUENCE [LARGE SCALE GENOMIC DNA]</scope>
    <source>
        <strain evidence="1 2">SM1928</strain>
    </source>
</reference>
<dbReference type="OrthoDB" id="3782133at2"/>